<dbReference type="Proteomes" id="UP000249720">
    <property type="component" value="Unassembled WGS sequence"/>
</dbReference>
<dbReference type="EMBL" id="QKZV01000013">
    <property type="protein sequence ID" value="PZX59503.1"/>
    <property type="molecule type" value="Genomic_DNA"/>
</dbReference>
<evidence type="ECO:0000313" key="2">
    <source>
        <dbReference type="Proteomes" id="UP000249720"/>
    </source>
</evidence>
<accession>A0A2W7RF15</accession>
<organism evidence="1 2">
    <name type="scientific">Hydrotalea sandarakina</name>
    <dbReference type="NCBI Taxonomy" id="1004304"/>
    <lineage>
        <taxon>Bacteria</taxon>
        <taxon>Pseudomonadati</taxon>
        <taxon>Bacteroidota</taxon>
        <taxon>Chitinophagia</taxon>
        <taxon>Chitinophagales</taxon>
        <taxon>Chitinophagaceae</taxon>
        <taxon>Hydrotalea</taxon>
    </lineage>
</organism>
<keyword evidence="2" id="KW-1185">Reference proteome</keyword>
<comment type="caution">
    <text evidence="1">The sequence shown here is derived from an EMBL/GenBank/DDBJ whole genome shotgun (WGS) entry which is preliminary data.</text>
</comment>
<gene>
    <name evidence="1" type="ORF">LX80_02750</name>
</gene>
<protein>
    <submittedName>
        <fullName evidence="1">Uncharacterized protein</fullName>
    </submittedName>
</protein>
<reference evidence="1 2" key="1">
    <citation type="submission" date="2018-06" db="EMBL/GenBank/DDBJ databases">
        <title>Genomic Encyclopedia of Archaeal and Bacterial Type Strains, Phase II (KMG-II): from individual species to whole genera.</title>
        <authorList>
            <person name="Goeker M."/>
        </authorList>
    </citation>
    <scope>NUCLEOTIDE SEQUENCE [LARGE SCALE GENOMIC DNA]</scope>
    <source>
        <strain evidence="1 2">DSM 23241</strain>
    </source>
</reference>
<sequence>MKNLSLTDLRGKLSKNEMKQIKAGDVQTLLNGDGCNCDNSDCGPGKGPGESCTLYGTIGKCVYSACSGCGYSYYQCVV</sequence>
<evidence type="ECO:0000313" key="1">
    <source>
        <dbReference type="EMBL" id="PZX59503.1"/>
    </source>
</evidence>
<name>A0A2W7RF15_9BACT</name>
<dbReference type="AlphaFoldDB" id="A0A2W7RF15"/>
<proteinExistence type="predicted"/>